<gene>
    <name evidence="2" type="ORF">KC01_LOCUS26005</name>
</gene>
<dbReference type="EMBL" id="OZ035843">
    <property type="protein sequence ID" value="CAL1597503.1"/>
    <property type="molecule type" value="Genomic_DNA"/>
</dbReference>
<dbReference type="AlphaFoldDB" id="A0AAV2L8R5"/>
<accession>A0AAV2L8R5</accession>
<protein>
    <submittedName>
        <fullName evidence="2">Uncharacterized protein</fullName>
    </submittedName>
</protein>
<evidence type="ECO:0000256" key="1">
    <source>
        <dbReference type="SAM" id="SignalP"/>
    </source>
</evidence>
<name>A0AAV2L8R5_KNICA</name>
<keyword evidence="3" id="KW-1185">Reference proteome</keyword>
<feature type="signal peptide" evidence="1">
    <location>
        <begin position="1"/>
        <end position="25"/>
    </location>
</feature>
<dbReference type="InterPro" id="IPR032675">
    <property type="entry name" value="LRR_dom_sf"/>
</dbReference>
<dbReference type="Proteomes" id="UP001497482">
    <property type="component" value="Chromosome 21"/>
</dbReference>
<keyword evidence="1" id="KW-0732">Signal</keyword>
<dbReference type="Gene3D" id="3.80.10.10">
    <property type="entry name" value="Ribonuclease Inhibitor"/>
    <property type="match status" value="1"/>
</dbReference>
<evidence type="ECO:0000313" key="3">
    <source>
        <dbReference type="Proteomes" id="UP001497482"/>
    </source>
</evidence>
<organism evidence="2 3">
    <name type="scientific">Knipowitschia caucasica</name>
    <name type="common">Caucasian dwarf goby</name>
    <name type="synonym">Pomatoschistus caucasicus</name>
    <dbReference type="NCBI Taxonomy" id="637954"/>
    <lineage>
        <taxon>Eukaryota</taxon>
        <taxon>Metazoa</taxon>
        <taxon>Chordata</taxon>
        <taxon>Craniata</taxon>
        <taxon>Vertebrata</taxon>
        <taxon>Euteleostomi</taxon>
        <taxon>Actinopterygii</taxon>
        <taxon>Neopterygii</taxon>
        <taxon>Teleostei</taxon>
        <taxon>Neoteleostei</taxon>
        <taxon>Acanthomorphata</taxon>
        <taxon>Gobiaria</taxon>
        <taxon>Gobiiformes</taxon>
        <taxon>Gobioidei</taxon>
        <taxon>Gobiidae</taxon>
        <taxon>Gobiinae</taxon>
        <taxon>Knipowitschia</taxon>
    </lineage>
</organism>
<dbReference type="Pfam" id="PF13855">
    <property type="entry name" value="LRR_8"/>
    <property type="match status" value="1"/>
</dbReference>
<feature type="chain" id="PRO_5043785711" evidence="1">
    <location>
        <begin position="26"/>
        <end position="128"/>
    </location>
</feature>
<dbReference type="SUPFAM" id="SSF52058">
    <property type="entry name" value="L domain-like"/>
    <property type="match status" value="1"/>
</dbReference>
<sequence>MRPCAQSLCSLCSLLCLLLTPGALCDVLQPKAAEEVGPPRPPQILDLTRTQLQAVPHSPPNGSVWTLILNQNRISLDESDREALRSYRGLTHLYLEHNAVTEVTAGYFTQMPRLTLLSLCGNNISRYH</sequence>
<evidence type="ECO:0000313" key="2">
    <source>
        <dbReference type="EMBL" id="CAL1597503.1"/>
    </source>
</evidence>
<dbReference type="InterPro" id="IPR001611">
    <property type="entry name" value="Leu-rich_rpt"/>
</dbReference>
<proteinExistence type="predicted"/>
<reference evidence="2 3" key="1">
    <citation type="submission" date="2024-04" db="EMBL/GenBank/DDBJ databases">
        <authorList>
            <person name="Waldvogel A.-M."/>
            <person name="Schoenle A."/>
        </authorList>
    </citation>
    <scope>NUCLEOTIDE SEQUENCE [LARGE SCALE GENOMIC DNA]</scope>
</reference>